<dbReference type="RefSeq" id="WP_055217666.1">
    <property type="nucleotide sequence ID" value="NZ_CZBI01000002.1"/>
</dbReference>
<proteinExistence type="predicted"/>
<reference evidence="2" key="2">
    <citation type="submission" date="2021-02" db="EMBL/GenBank/DDBJ databases">
        <title>Infant gut strain persistence is associated with maternal origin, phylogeny, and functional potential including surface adhesion and iron acquisition.</title>
        <authorList>
            <person name="Lou Y.C."/>
        </authorList>
    </citation>
    <scope>NUCLEOTIDE SEQUENCE</scope>
    <source>
        <strain evidence="2">L3_082_243G1_dasL3_082_243G1_maxbin2.maxbin.015s ta_sub</strain>
    </source>
</reference>
<evidence type="ECO:0000313" key="3">
    <source>
        <dbReference type="Proteomes" id="UP000095541"/>
    </source>
</evidence>
<dbReference type="InterPro" id="IPR029016">
    <property type="entry name" value="GAF-like_dom_sf"/>
</dbReference>
<dbReference type="Proteomes" id="UP000095541">
    <property type="component" value="Unassembled WGS sequence"/>
</dbReference>
<evidence type="ECO:0000313" key="2">
    <source>
        <dbReference type="EMBL" id="MBS5412085.1"/>
    </source>
</evidence>
<reference evidence="1 3" key="1">
    <citation type="submission" date="2015-09" db="EMBL/GenBank/DDBJ databases">
        <authorList>
            <consortium name="Pathogen Informatics"/>
        </authorList>
    </citation>
    <scope>NUCLEOTIDE SEQUENCE [LARGE SCALE GENOMIC DNA]</scope>
    <source>
        <strain evidence="1 3">2789STDY5834945</strain>
    </source>
</reference>
<protein>
    <submittedName>
        <fullName evidence="1">Uncharacterized protein</fullName>
    </submittedName>
</protein>
<organism evidence="1 3">
    <name type="scientific">Bacteroides thetaiotaomicron</name>
    <dbReference type="NCBI Taxonomy" id="818"/>
    <lineage>
        <taxon>Bacteria</taxon>
        <taxon>Pseudomonadati</taxon>
        <taxon>Bacteroidota</taxon>
        <taxon>Bacteroidia</taxon>
        <taxon>Bacteroidales</taxon>
        <taxon>Bacteroidaceae</taxon>
        <taxon>Bacteroides</taxon>
    </lineage>
</organism>
<dbReference type="Proteomes" id="UP000782901">
    <property type="component" value="Unassembled WGS sequence"/>
</dbReference>
<accession>A0A174QI74</accession>
<dbReference type="AlphaFoldDB" id="A0A174QI74"/>
<evidence type="ECO:0000313" key="1">
    <source>
        <dbReference type="EMBL" id="CUP72933.1"/>
    </source>
</evidence>
<sequence>MENNEETLLERVRRIEKILQGKGKGHITFRAIREELSCGSGKANAMTHGKDCKLMSYSEFFSFLFDCRNMKIETSLALDMVEEAIKNKEEIAIVRLDKRTHQVVGELEIIMKQEG</sequence>
<gene>
    <name evidence="1" type="ORF">ERS852557_01446</name>
    <name evidence="2" type="ORF">KHY35_15460</name>
</gene>
<name>A0A174QI74_BACT4</name>
<dbReference type="Gene3D" id="3.30.450.40">
    <property type="match status" value="1"/>
</dbReference>
<dbReference type="EMBL" id="JAGZEE010000023">
    <property type="protein sequence ID" value="MBS5412085.1"/>
    <property type="molecule type" value="Genomic_DNA"/>
</dbReference>
<dbReference type="EMBL" id="CZBI01000002">
    <property type="protein sequence ID" value="CUP72933.1"/>
    <property type="molecule type" value="Genomic_DNA"/>
</dbReference>